<organism evidence="5">
    <name type="scientific">marine metagenome</name>
    <dbReference type="NCBI Taxonomy" id="408172"/>
    <lineage>
        <taxon>unclassified sequences</taxon>
        <taxon>metagenomes</taxon>
        <taxon>ecological metagenomes</taxon>
    </lineage>
</organism>
<dbReference type="InterPro" id="IPR010426">
    <property type="entry name" value="MTTB_MeTrfase"/>
</dbReference>
<dbReference type="GO" id="GO:0015948">
    <property type="term" value="P:methanogenesis"/>
    <property type="evidence" value="ECO:0007669"/>
    <property type="project" value="InterPro"/>
</dbReference>
<keyword evidence="3" id="KW-0808">Transferase</keyword>
<feature type="compositionally biased region" description="Basic residues" evidence="4">
    <location>
        <begin position="1"/>
        <end position="11"/>
    </location>
</feature>
<evidence type="ECO:0000256" key="3">
    <source>
        <dbReference type="ARBA" id="ARBA00022679"/>
    </source>
</evidence>
<dbReference type="AlphaFoldDB" id="A0A381RF19"/>
<dbReference type="Gene3D" id="3.20.20.480">
    <property type="entry name" value="Trimethylamine methyltransferase-like"/>
    <property type="match status" value="1"/>
</dbReference>
<evidence type="ECO:0000313" key="5">
    <source>
        <dbReference type="EMBL" id="SUZ90382.1"/>
    </source>
</evidence>
<proteinExistence type="inferred from homology"/>
<protein>
    <recommendedName>
        <fullName evidence="6">Methyltransferase</fullName>
    </recommendedName>
</protein>
<accession>A0A381RF19</accession>
<evidence type="ECO:0000256" key="4">
    <source>
        <dbReference type="SAM" id="MobiDB-lite"/>
    </source>
</evidence>
<dbReference type="GO" id="GO:0008168">
    <property type="term" value="F:methyltransferase activity"/>
    <property type="evidence" value="ECO:0007669"/>
    <property type="project" value="UniProtKB-KW"/>
</dbReference>
<dbReference type="PIRSF" id="PIRSF037567">
    <property type="entry name" value="MTTB_MeTrfase"/>
    <property type="match status" value="1"/>
</dbReference>
<keyword evidence="2" id="KW-0489">Methyltransferase</keyword>
<dbReference type="EMBL" id="UINC01001890">
    <property type="protein sequence ID" value="SUZ90382.1"/>
    <property type="molecule type" value="Genomic_DNA"/>
</dbReference>
<feature type="region of interest" description="Disordered" evidence="4">
    <location>
        <begin position="1"/>
        <end position="22"/>
    </location>
</feature>
<dbReference type="Pfam" id="PF06253">
    <property type="entry name" value="MTTB"/>
    <property type="match status" value="1"/>
</dbReference>
<gene>
    <name evidence="5" type="ORF">METZ01_LOCUS43236</name>
</gene>
<name>A0A381RF19_9ZZZZ</name>
<reference evidence="5" key="1">
    <citation type="submission" date="2018-05" db="EMBL/GenBank/DDBJ databases">
        <authorList>
            <person name="Lanie J.A."/>
            <person name="Ng W.-L."/>
            <person name="Kazmierczak K.M."/>
            <person name="Andrzejewski T.M."/>
            <person name="Davidsen T.M."/>
            <person name="Wayne K.J."/>
            <person name="Tettelin H."/>
            <person name="Glass J.I."/>
            <person name="Rusch D."/>
            <person name="Podicherti R."/>
            <person name="Tsui H.-C.T."/>
            <person name="Winkler M.E."/>
        </authorList>
    </citation>
    <scope>NUCLEOTIDE SEQUENCE</scope>
</reference>
<dbReference type="InterPro" id="IPR038601">
    <property type="entry name" value="MttB-like_sf"/>
</dbReference>
<evidence type="ECO:0000256" key="2">
    <source>
        <dbReference type="ARBA" id="ARBA00022603"/>
    </source>
</evidence>
<dbReference type="GO" id="GO:0032259">
    <property type="term" value="P:methylation"/>
    <property type="evidence" value="ECO:0007669"/>
    <property type="project" value="UniProtKB-KW"/>
</dbReference>
<sequence>MARKSRGKQRARSPFPSQQPWQRLVNPYSPIEVLDEEELNAIHEASMEILENVGVEFLSERALTILENSGAIIDRDNNLVRMDRGLVLESISNAPSQFTLHARNPQRYVLIGDNHICFDSVGGPAYVSDLDQGRRAGNFNDFRKFICLIQSLDVLHMCGGIPVVPVDLDPATRHLDCIYTTITHIDKVWHTTGLGRQRMSDAIDMLCIVRNQTRDEIKTEPGIFTTINCNSPRRFDGPMLDGLMEAVEHGQAVTITPFTLSGAMSPTTLAGSLVQQNVEALAGIAFAQIVSPGSPCIYGAFTSNVDMKSGAPAFGTPEYTQACLASGQIARYYGMPYRSSNTNTSNVADAQAVYESSMSLWGSIMGHSNLLHHAAGWLEGGLTASFEKTIIDAEMLQMMGAFLKPFKVTNDTLSVETISQVEPGGHFFGTKQTLDLYEEAFYSPLLSDWRNFETWSDSGAQTATERANILWKNILDNYEQPHIDPATDEHLRVFVDRRKKEERQH</sequence>
<evidence type="ECO:0000256" key="1">
    <source>
        <dbReference type="ARBA" id="ARBA00007137"/>
    </source>
</evidence>
<comment type="similarity">
    <text evidence="1">Belongs to the trimethylamine methyltransferase family.</text>
</comment>
<evidence type="ECO:0008006" key="6">
    <source>
        <dbReference type="Google" id="ProtNLM"/>
    </source>
</evidence>